<gene>
    <name evidence="2" type="ORF">FAK_09650</name>
</gene>
<evidence type="ECO:0000313" key="2">
    <source>
        <dbReference type="EMBL" id="BEQ13899.1"/>
    </source>
</evidence>
<organism evidence="2 3">
    <name type="scientific">Desulfoferula mesophila</name>
    <dbReference type="NCBI Taxonomy" id="3058419"/>
    <lineage>
        <taxon>Bacteria</taxon>
        <taxon>Pseudomonadati</taxon>
        <taxon>Thermodesulfobacteriota</taxon>
        <taxon>Desulfarculia</taxon>
        <taxon>Desulfarculales</taxon>
        <taxon>Desulfarculaceae</taxon>
        <taxon>Desulfoferula</taxon>
    </lineage>
</organism>
<keyword evidence="1" id="KW-1133">Transmembrane helix</keyword>
<sequence>MRTHRLSLSLALTLVLVLVATGFYWLFSSMGNFPAPRVMENNQAPGEAVRASQVVFDPPRPEDAPESIRDGVMLGYHILMDTQTYAKEYVGNTLNCRNCHFNAGRERNTLSLVGVAVTYPKYRERRKCMSSKRLGQELVFANGDIPGRPRV</sequence>
<proteinExistence type="predicted"/>
<dbReference type="AlphaFoldDB" id="A0AAU9EL33"/>
<dbReference type="KEGG" id="dmp:FAK_09650"/>
<evidence type="ECO:0000256" key="1">
    <source>
        <dbReference type="SAM" id="Phobius"/>
    </source>
</evidence>
<name>A0AAU9EL33_9BACT</name>
<evidence type="ECO:0000313" key="3">
    <source>
        <dbReference type="Proteomes" id="UP001366166"/>
    </source>
</evidence>
<keyword evidence="1" id="KW-0812">Transmembrane</keyword>
<dbReference type="InterPro" id="IPR036909">
    <property type="entry name" value="Cyt_c-like_dom_sf"/>
</dbReference>
<feature type="transmembrane region" description="Helical" evidence="1">
    <location>
        <begin position="6"/>
        <end position="27"/>
    </location>
</feature>
<accession>A0AAU9EL33</accession>
<dbReference type="RefSeq" id="WP_338605630.1">
    <property type="nucleotide sequence ID" value="NZ_AP028679.1"/>
</dbReference>
<evidence type="ECO:0008006" key="4">
    <source>
        <dbReference type="Google" id="ProtNLM"/>
    </source>
</evidence>
<keyword evidence="1" id="KW-0472">Membrane</keyword>
<keyword evidence="3" id="KW-1185">Reference proteome</keyword>
<dbReference type="EMBL" id="AP028679">
    <property type="protein sequence ID" value="BEQ13899.1"/>
    <property type="molecule type" value="Genomic_DNA"/>
</dbReference>
<dbReference type="GO" id="GO:0009055">
    <property type="term" value="F:electron transfer activity"/>
    <property type="evidence" value="ECO:0007669"/>
    <property type="project" value="InterPro"/>
</dbReference>
<dbReference type="SUPFAM" id="SSF46626">
    <property type="entry name" value="Cytochrome c"/>
    <property type="match status" value="1"/>
</dbReference>
<dbReference type="Proteomes" id="UP001366166">
    <property type="component" value="Chromosome"/>
</dbReference>
<dbReference type="Gene3D" id="1.10.760.10">
    <property type="entry name" value="Cytochrome c-like domain"/>
    <property type="match status" value="1"/>
</dbReference>
<dbReference type="GO" id="GO:0020037">
    <property type="term" value="F:heme binding"/>
    <property type="evidence" value="ECO:0007669"/>
    <property type="project" value="InterPro"/>
</dbReference>
<protein>
    <recommendedName>
        <fullName evidence="4">Cytochrome c domain-containing protein</fullName>
    </recommendedName>
</protein>
<reference evidence="3" key="1">
    <citation type="journal article" date="2023" name="Arch. Microbiol.">
        <title>Desulfoferula mesophilus gen. nov. sp. nov., a mesophilic sulfate-reducing bacterium isolated from a brackish lake sediment.</title>
        <authorList>
            <person name="Watanabe T."/>
            <person name="Yabe T."/>
            <person name="Tsuji J.M."/>
            <person name="Fukui M."/>
        </authorList>
    </citation>
    <scope>NUCLEOTIDE SEQUENCE [LARGE SCALE GENOMIC DNA]</scope>
    <source>
        <strain evidence="3">12FAK</strain>
    </source>
</reference>